<evidence type="ECO:0000313" key="1">
    <source>
        <dbReference type="EMBL" id="KAH0757651.1"/>
    </source>
</evidence>
<proteinExistence type="predicted"/>
<reference evidence="1 2" key="1">
    <citation type="journal article" date="2021" name="bioRxiv">
        <title>Chromosome-scale and haplotype-resolved genome assembly of a tetraploid potato cultivar.</title>
        <authorList>
            <person name="Sun H."/>
            <person name="Jiao W.-B."/>
            <person name="Krause K."/>
            <person name="Campoy J.A."/>
            <person name="Goel M."/>
            <person name="Folz-Donahue K."/>
            <person name="Kukat C."/>
            <person name="Huettel B."/>
            <person name="Schneeberger K."/>
        </authorList>
    </citation>
    <scope>NUCLEOTIDE SEQUENCE [LARGE SCALE GENOMIC DNA]</scope>
    <source>
        <strain evidence="1">SolTubOtavaFocal</strain>
        <tissue evidence="1">Leaves</tissue>
    </source>
</reference>
<name>A0ABQ7V0S6_SOLTU</name>
<accession>A0ABQ7V0S6</accession>
<gene>
    <name evidence="1" type="ORF">KY290_021144</name>
</gene>
<protein>
    <submittedName>
        <fullName evidence="1">Uncharacterized protein</fullName>
    </submittedName>
</protein>
<sequence length="70" mass="7589">MEKGNVAWTHPRGLGLSRGYCLRQIPSKPHLRCPSTGSGLVHAVRNSLMGHCLAGPKGSFLKDPRLVLEV</sequence>
<dbReference type="EMBL" id="JAIVGD010000015">
    <property type="protein sequence ID" value="KAH0757651.1"/>
    <property type="molecule type" value="Genomic_DNA"/>
</dbReference>
<organism evidence="1 2">
    <name type="scientific">Solanum tuberosum</name>
    <name type="common">Potato</name>
    <dbReference type="NCBI Taxonomy" id="4113"/>
    <lineage>
        <taxon>Eukaryota</taxon>
        <taxon>Viridiplantae</taxon>
        <taxon>Streptophyta</taxon>
        <taxon>Embryophyta</taxon>
        <taxon>Tracheophyta</taxon>
        <taxon>Spermatophyta</taxon>
        <taxon>Magnoliopsida</taxon>
        <taxon>eudicotyledons</taxon>
        <taxon>Gunneridae</taxon>
        <taxon>Pentapetalae</taxon>
        <taxon>asterids</taxon>
        <taxon>lamiids</taxon>
        <taxon>Solanales</taxon>
        <taxon>Solanaceae</taxon>
        <taxon>Solanoideae</taxon>
        <taxon>Solaneae</taxon>
        <taxon>Solanum</taxon>
    </lineage>
</organism>
<keyword evidence="2" id="KW-1185">Reference proteome</keyword>
<comment type="caution">
    <text evidence="1">The sequence shown here is derived from an EMBL/GenBank/DDBJ whole genome shotgun (WGS) entry which is preliminary data.</text>
</comment>
<dbReference type="Proteomes" id="UP000826656">
    <property type="component" value="Unassembled WGS sequence"/>
</dbReference>
<evidence type="ECO:0000313" key="2">
    <source>
        <dbReference type="Proteomes" id="UP000826656"/>
    </source>
</evidence>